<dbReference type="OrthoDB" id="6078676at2759"/>
<feature type="domain" description="EGF-like" evidence="6">
    <location>
        <begin position="375"/>
        <end position="386"/>
    </location>
</feature>
<evidence type="ECO:0000259" key="6">
    <source>
        <dbReference type="PROSITE" id="PS00022"/>
    </source>
</evidence>
<dbReference type="EMBL" id="CAJPWZ010000599">
    <property type="protein sequence ID" value="CAG2196988.1"/>
    <property type="molecule type" value="Genomic_DNA"/>
</dbReference>
<dbReference type="PROSITE" id="PS01187">
    <property type="entry name" value="EGF_CA"/>
    <property type="match status" value="1"/>
</dbReference>
<dbReference type="Proteomes" id="UP000683360">
    <property type="component" value="Unassembled WGS sequence"/>
</dbReference>
<dbReference type="InterPro" id="IPR018097">
    <property type="entry name" value="EGF_Ca-bd_CS"/>
</dbReference>
<reference evidence="7" key="1">
    <citation type="submission" date="2021-03" db="EMBL/GenBank/DDBJ databases">
        <authorList>
            <person name="Bekaert M."/>
        </authorList>
    </citation>
    <scope>NUCLEOTIDE SEQUENCE</scope>
</reference>
<dbReference type="Pfam" id="PF07645">
    <property type="entry name" value="EGF_CA"/>
    <property type="match status" value="1"/>
</dbReference>
<evidence type="ECO:0000313" key="7">
    <source>
        <dbReference type="EMBL" id="CAG2196988.1"/>
    </source>
</evidence>
<keyword evidence="1" id="KW-0245">EGF-like domain</keyword>
<keyword evidence="3" id="KW-0677">Repeat</keyword>
<sequence>MMDDKAVMKTSVGGEPLEVEYDMSSNRRKRRSIEDILVITTPEGKQQWELSSKTCGDNNDTEILNVDGSTTTMVCRTRDTEQEHVYSLNSRKKRSTSQPMYLSEETQFSLSIVSTTIYNTPPRLVSPEIVTMEEDSGTLQYFLEAIDDEDDTIVFYLEDTDYEMATPTLTTNGLLMYTPCTDCAGTEYIHILLTEHQTDIPAASSNITIIVHVTSLFRTKTNYSERSWSDQFTALFGAYDKDVNDVLTLMVSQPDHGSVTVSEPILIPPEIEHCLSPAPVESEPCGNFSQELPNNATEMSWIYITLTYIPQINYYGYDYIKLYVMDNRNSSSEVVSIQIAIMESPCQNKGASKDNSSYPCDYTHRAVNFDLYYNCVCSQEFTGLHCEEDVDECLSKPCPDSYTCTNKYGGYDCSCPDCGLDTWAKAVIGLSVILVCVIIVAIIVWCRKKIRYTCM</sequence>
<evidence type="ECO:0000256" key="3">
    <source>
        <dbReference type="ARBA" id="ARBA00022737"/>
    </source>
</evidence>
<dbReference type="PROSITE" id="PS00022">
    <property type="entry name" value="EGF_1"/>
    <property type="match status" value="1"/>
</dbReference>
<dbReference type="PANTHER" id="PTHR12916">
    <property type="entry name" value="CYTOCHROME C OXIDASE POLYPEPTIDE VIC-2"/>
    <property type="match status" value="1"/>
</dbReference>
<dbReference type="InterPro" id="IPR000742">
    <property type="entry name" value="EGF"/>
</dbReference>
<protein>
    <recommendedName>
        <fullName evidence="6">EGF-like domain-containing protein</fullName>
    </recommendedName>
</protein>
<keyword evidence="5" id="KW-0812">Transmembrane</keyword>
<dbReference type="Gene3D" id="2.10.25.10">
    <property type="entry name" value="Laminin"/>
    <property type="match status" value="2"/>
</dbReference>
<keyword evidence="4" id="KW-1015">Disulfide bond</keyword>
<evidence type="ECO:0000256" key="2">
    <source>
        <dbReference type="ARBA" id="ARBA00022729"/>
    </source>
</evidence>
<evidence type="ECO:0000256" key="4">
    <source>
        <dbReference type="ARBA" id="ARBA00023157"/>
    </source>
</evidence>
<dbReference type="SMART" id="SM00179">
    <property type="entry name" value="EGF_CA"/>
    <property type="match status" value="1"/>
</dbReference>
<dbReference type="InterPro" id="IPR049883">
    <property type="entry name" value="NOTCH1_EGF-like"/>
</dbReference>
<evidence type="ECO:0000256" key="1">
    <source>
        <dbReference type="ARBA" id="ARBA00022536"/>
    </source>
</evidence>
<name>A0A8S3QN76_MYTED</name>
<keyword evidence="8" id="KW-1185">Reference proteome</keyword>
<dbReference type="CDD" id="cd00054">
    <property type="entry name" value="EGF_CA"/>
    <property type="match status" value="1"/>
</dbReference>
<proteinExistence type="predicted"/>
<organism evidence="7 8">
    <name type="scientific">Mytilus edulis</name>
    <name type="common">Blue mussel</name>
    <dbReference type="NCBI Taxonomy" id="6550"/>
    <lineage>
        <taxon>Eukaryota</taxon>
        <taxon>Metazoa</taxon>
        <taxon>Spiralia</taxon>
        <taxon>Lophotrochozoa</taxon>
        <taxon>Mollusca</taxon>
        <taxon>Bivalvia</taxon>
        <taxon>Autobranchia</taxon>
        <taxon>Pteriomorphia</taxon>
        <taxon>Mytilida</taxon>
        <taxon>Mytiloidea</taxon>
        <taxon>Mytilidae</taxon>
        <taxon>Mytilinae</taxon>
        <taxon>Mytilus</taxon>
    </lineage>
</organism>
<feature type="transmembrane region" description="Helical" evidence="5">
    <location>
        <begin position="423"/>
        <end position="446"/>
    </location>
</feature>
<gene>
    <name evidence="7" type="ORF">MEDL_11831</name>
</gene>
<accession>A0A8S3QN76</accession>
<keyword evidence="2" id="KW-0732">Signal</keyword>
<evidence type="ECO:0000256" key="5">
    <source>
        <dbReference type="SAM" id="Phobius"/>
    </source>
</evidence>
<dbReference type="PANTHER" id="PTHR12916:SF4">
    <property type="entry name" value="UNINFLATABLE, ISOFORM C"/>
    <property type="match status" value="1"/>
</dbReference>
<keyword evidence="5" id="KW-0472">Membrane</keyword>
<comment type="caution">
    <text evidence="7">The sequence shown here is derived from an EMBL/GenBank/DDBJ whole genome shotgun (WGS) entry which is preliminary data.</text>
</comment>
<dbReference type="AlphaFoldDB" id="A0A8S3QN76"/>
<dbReference type="InterPro" id="IPR001881">
    <property type="entry name" value="EGF-like_Ca-bd_dom"/>
</dbReference>
<evidence type="ECO:0000313" key="8">
    <source>
        <dbReference type="Proteomes" id="UP000683360"/>
    </source>
</evidence>
<keyword evidence="5" id="KW-1133">Transmembrane helix</keyword>
<dbReference type="GO" id="GO:0005509">
    <property type="term" value="F:calcium ion binding"/>
    <property type="evidence" value="ECO:0007669"/>
    <property type="project" value="InterPro"/>
</dbReference>